<sequence>MVASSSLFAVLILATLGSVQGQNLVEPVVFPHQFTAYSDSFFNRQRIRANVIKEIARPENDLRIKNIDLIPAELLRDNTQLNYIASLSANNKGAYMSNEWLENYDTNQEACHIYGQFRKVVQKCHNFFIKKNLFRENTKNTGFRYAYNCDNTIEIPCRRSGCTYDPTKPIYSSSANPIFVKEANIMKPNGDGVEEGIKFADDKEDVILFPGMKTMTLRECFSRQIYYGTQVVIDGNKRDGYFAQTENAESRSGVSGDAEVRVKKAWFVYLS</sequence>
<keyword evidence="1" id="KW-0732">Signal</keyword>
<keyword evidence="3" id="KW-1185">Reference proteome</keyword>
<evidence type="ECO:0000256" key="1">
    <source>
        <dbReference type="SAM" id="SignalP"/>
    </source>
</evidence>
<reference evidence="2 3" key="1">
    <citation type="submission" date="2023-04" db="EMBL/GenBank/DDBJ databases">
        <title>Genome of Basidiobolus ranarum AG-B5.</title>
        <authorList>
            <person name="Stajich J.E."/>
            <person name="Carter-House D."/>
            <person name="Gryganskyi A."/>
        </authorList>
    </citation>
    <scope>NUCLEOTIDE SEQUENCE [LARGE SCALE GENOMIC DNA]</scope>
    <source>
        <strain evidence="2 3">AG-B5</strain>
    </source>
</reference>
<evidence type="ECO:0000313" key="3">
    <source>
        <dbReference type="Proteomes" id="UP001479436"/>
    </source>
</evidence>
<feature type="chain" id="PRO_5045122971" evidence="1">
    <location>
        <begin position="22"/>
        <end position="271"/>
    </location>
</feature>
<feature type="signal peptide" evidence="1">
    <location>
        <begin position="1"/>
        <end position="21"/>
    </location>
</feature>
<proteinExistence type="predicted"/>
<accession>A0ABR2W2C2</accession>
<evidence type="ECO:0000313" key="2">
    <source>
        <dbReference type="EMBL" id="KAK9717711.1"/>
    </source>
</evidence>
<gene>
    <name evidence="2" type="ORF">K7432_006016</name>
</gene>
<comment type="caution">
    <text evidence="2">The sequence shown here is derived from an EMBL/GenBank/DDBJ whole genome shotgun (WGS) entry which is preliminary data.</text>
</comment>
<organism evidence="2 3">
    <name type="scientific">Basidiobolus ranarum</name>
    <dbReference type="NCBI Taxonomy" id="34480"/>
    <lineage>
        <taxon>Eukaryota</taxon>
        <taxon>Fungi</taxon>
        <taxon>Fungi incertae sedis</taxon>
        <taxon>Zoopagomycota</taxon>
        <taxon>Entomophthoromycotina</taxon>
        <taxon>Basidiobolomycetes</taxon>
        <taxon>Basidiobolales</taxon>
        <taxon>Basidiobolaceae</taxon>
        <taxon>Basidiobolus</taxon>
    </lineage>
</organism>
<dbReference type="EMBL" id="JASJQH010007128">
    <property type="protein sequence ID" value="KAK9717711.1"/>
    <property type="molecule type" value="Genomic_DNA"/>
</dbReference>
<protein>
    <submittedName>
        <fullName evidence="2">Uncharacterized protein</fullName>
    </submittedName>
</protein>
<dbReference type="Proteomes" id="UP001479436">
    <property type="component" value="Unassembled WGS sequence"/>
</dbReference>
<name>A0ABR2W2C2_9FUNG</name>